<keyword evidence="2" id="KW-0812">Transmembrane</keyword>
<evidence type="ECO:0000313" key="3">
    <source>
        <dbReference type="EMBL" id="SUC12505.1"/>
    </source>
</evidence>
<dbReference type="InterPro" id="IPR025945">
    <property type="entry name" value="DHHW"/>
</dbReference>
<dbReference type="AlphaFoldDB" id="A0A379F1L0"/>
<dbReference type="OrthoDB" id="175771at2"/>
<gene>
    <name evidence="3" type="ORF">NCTC13043_01110</name>
</gene>
<feature type="transmembrane region" description="Helical" evidence="2">
    <location>
        <begin position="6"/>
        <end position="25"/>
    </location>
</feature>
<dbReference type="Proteomes" id="UP000254235">
    <property type="component" value="Unassembled WGS sequence"/>
</dbReference>
<accession>A0A379F1L0</accession>
<evidence type="ECO:0000256" key="2">
    <source>
        <dbReference type="SAM" id="Phobius"/>
    </source>
</evidence>
<keyword evidence="2" id="KW-0472">Membrane</keyword>
<name>A0A379F1L0_9BACT</name>
<dbReference type="GeneID" id="78570804"/>
<evidence type="ECO:0000313" key="4">
    <source>
        <dbReference type="Proteomes" id="UP000254235"/>
    </source>
</evidence>
<reference evidence="3 4" key="1">
    <citation type="submission" date="2018-06" db="EMBL/GenBank/DDBJ databases">
        <authorList>
            <consortium name="Pathogen Informatics"/>
            <person name="Doyle S."/>
        </authorList>
    </citation>
    <scope>NUCLEOTIDE SEQUENCE [LARGE SCALE GENOMIC DNA]</scope>
    <source>
        <strain evidence="3 4">NCTC13043</strain>
    </source>
</reference>
<dbReference type="Pfam" id="PF14286">
    <property type="entry name" value="DHHW"/>
    <property type="match status" value="1"/>
</dbReference>
<sequence>MKQDNIYISIIAIIFTALVCVFNFLPRSTFSILEKRDLKQFPKYSFESLRTGDFTKNINSWFSDSEPYRDFFMMISMKQKNLLGITAPGEEQVKFHAATSSKDSKSMMEEENDEREVGEYKNTVAANENAKIANRGIVVIGSGENVRALMAYGGGSHGGVAYAEAANKYKQVFGPKVNVYCMVIPTAIEFYCPDQAKSCTNSQRATINNIFSHLDKDVKAVNVYTPLSKHVNEPIYLRTDHHWAPLGAYYAAQEFARVAQVPFKTLNNYERRVVHKFVGSMYGYAQDISIKNAPEDFVFYVPKNLKYTTEYEDYKLDKSYNIIGKPTIRKGQFFVHYRDGNAGAYCTFMGGDARIAKVTTPVKNKRHLLILKDSFGNALPGYLFFSFEQIQVVDTRYFPKNMKKFVRDNKITDILFANNIFNAYSPKIGKKYLKFLDQ</sequence>
<dbReference type="EMBL" id="UGTP01000001">
    <property type="protein sequence ID" value="SUC12505.1"/>
    <property type="molecule type" value="Genomic_DNA"/>
</dbReference>
<dbReference type="RefSeq" id="WP_115083288.1">
    <property type="nucleotide sequence ID" value="NZ_JABZTS010000018.1"/>
</dbReference>
<evidence type="ECO:0008006" key="5">
    <source>
        <dbReference type="Google" id="ProtNLM"/>
    </source>
</evidence>
<keyword evidence="2" id="KW-1133">Transmembrane helix</keyword>
<protein>
    <recommendedName>
        <fullName evidence="5">AlgX/AlgJ SGNH hydrolase-like domain-containing protein</fullName>
    </recommendedName>
</protein>
<feature type="region of interest" description="Disordered" evidence="1">
    <location>
        <begin position="98"/>
        <end position="117"/>
    </location>
</feature>
<organism evidence="3 4">
    <name type="scientific">Prevotella pallens</name>
    <dbReference type="NCBI Taxonomy" id="60133"/>
    <lineage>
        <taxon>Bacteria</taxon>
        <taxon>Pseudomonadati</taxon>
        <taxon>Bacteroidota</taxon>
        <taxon>Bacteroidia</taxon>
        <taxon>Bacteroidales</taxon>
        <taxon>Prevotellaceae</taxon>
        <taxon>Prevotella</taxon>
    </lineage>
</organism>
<proteinExistence type="predicted"/>
<evidence type="ECO:0000256" key="1">
    <source>
        <dbReference type="SAM" id="MobiDB-lite"/>
    </source>
</evidence>